<dbReference type="EMBL" id="GBXM01104724">
    <property type="protein sequence ID" value="JAH03853.1"/>
    <property type="molecule type" value="Transcribed_RNA"/>
</dbReference>
<reference evidence="1" key="2">
    <citation type="journal article" date="2015" name="Fish Shellfish Immunol.">
        <title>Early steps in the European eel (Anguilla anguilla)-Vibrio vulnificus interaction in the gills: Role of the RtxA13 toxin.</title>
        <authorList>
            <person name="Callol A."/>
            <person name="Pajuelo D."/>
            <person name="Ebbesson L."/>
            <person name="Teles M."/>
            <person name="MacKenzie S."/>
            <person name="Amaro C."/>
        </authorList>
    </citation>
    <scope>NUCLEOTIDE SEQUENCE</scope>
</reference>
<reference evidence="1" key="1">
    <citation type="submission" date="2014-11" db="EMBL/GenBank/DDBJ databases">
        <authorList>
            <person name="Amaro Gonzalez C."/>
        </authorList>
    </citation>
    <scope>NUCLEOTIDE SEQUENCE</scope>
</reference>
<evidence type="ECO:0000313" key="1">
    <source>
        <dbReference type="EMBL" id="JAH03853.1"/>
    </source>
</evidence>
<sequence length="26" mass="3278">MSVWKRERERDTMIKQKAQKTWQVTL</sequence>
<accession>A0A0E9PJ42</accession>
<proteinExistence type="predicted"/>
<name>A0A0E9PJ42_ANGAN</name>
<protein>
    <submittedName>
        <fullName evidence="1">Uncharacterized protein</fullName>
    </submittedName>
</protein>
<organism evidence="1">
    <name type="scientific">Anguilla anguilla</name>
    <name type="common">European freshwater eel</name>
    <name type="synonym">Muraena anguilla</name>
    <dbReference type="NCBI Taxonomy" id="7936"/>
    <lineage>
        <taxon>Eukaryota</taxon>
        <taxon>Metazoa</taxon>
        <taxon>Chordata</taxon>
        <taxon>Craniata</taxon>
        <taxon>Vertebrata</taxon>
        <taxon>Euteleostomi</taxon>
        <taxon>Actinopterygii</taxon>
        <taxon>Neopterygii</taxon>
        <taxon>Teleostei</taxon>
        <taxon>Anguilliformes</taxon>
        <taxon>Anguillidae</taxon>
        <taxon>Anguilla</taxon>
    </lineage>
</organism>
<dbReference type="AlphaFoldDB" id="A0A0E9PJ42"/>